<dbReference type="RefSeq" id="WP_066973806.1">
    <property type="nucleotide sequence ID" value="NZ_LWMT01000278.1"/>
</dbReference>
<organism evidence="2 3">
    <name type="scientific">Methanobrevibacter filiformis</name>
    <dbReference type="NCBI Taxonomy" id="55758"/>
    <lineage>
        <taxon>Archaea</taxon>
        <taxon>Methanobacteriati</taxon>
        <taxon>Methanobacteriota</taxon>
        <taxon>Methanomada group</taxon>
        <taxon>Methanobacteria</taxon>
        <taxon>Methanobacteriales</taxon>
        <taxon>Methanobacteriaceae</taxon>
        <taxon>Methanobrevibacter</taxon>
    </lineage>
</organism>
<accession>A0A165Z7C9</accession>
<feature type="domain" description="4Fe-4S ferredoxin-type" evidence="1">
    <location>
        <begin position="346"/>
        <end position="374"/>
    </location>
</feature>
<dbReference type="Pfam" id="PF00248">
    <property type="entry name" value="Aldo_ket_red"/>
    <property type="match status" value="1"/>
</dbReference>
<dbReference type="OrthoDB" id="28487at2157"/>
<dbReference type="InterPro" id="IPR053135">
    <property type="entry name" value="AKR2_Oxidoreductase"/>
</dbReference>
<dbReference type="PATRIC" id="fig|55758.3.peg.2012"/>
<dbReference type="PANTHER" id="PTHR43312:SF2">
    <property type="entry name" value="OXIDOREDUCTASE"/>
    <property type="match status" value="1"/>
</dbReference>
<gene>
    <name evidence="2" type="ORF">MBFIL_17970</name>
</gene>
<dbReference type="STRING" id="55758.MBFIL_17970"/>
<dbReference type="Proteomes" id="UP000077066">
    <property type="component" value="Unassembled WGS sequence"/>
</dbReference>
<dbReference type="PROSITE" id="PS51379">
    <property type="entry name" value="4FE4S_FER_2"/>
    <property type="match status" value="1"/>
</dbReference>
<dbReference type="Gene3D" id="3.20.20.100">
    <property type="entry name" value="NADP-dependent oxidoreductase domain"/>
    <property type="match status" value="1"/>
</dbReference>
<dbReference type="InterPro" id="IPR036812">
    <property type="entry name" value="NAD(P)_OxRdtase_dom_sf"/>
</dbReference>
<evidence type="ECO:0000259" key="1">
    <source>
        <dbReference type="PROSITE" id="PS51379"/>
    </source>
</evidence>
<dbReference type="Pfam" id="PF13187">
    <property type="entry name" value="Fer4_9"/>
    <property type="match status" value="1"/>
</dbReference>
<dbReference type="SUPFAM" id="SSF51430">
    <property type="entry name" value="NAD(P)-linked oxidoreductase"/>
    <property type="match status" value="1"/>
</dbReference>
<dbReference type="InterPro" id="IPR023210">
    <property type="entry name" value="NADP_OxRdtase_dom"/>
</dbReference>
<protein>
    <submittedName>
        <fullName evidence="2">Putative aldo-keto reductase</fullName>
    </submittedName>
</protein>
<dbReference type="InterPro" id="IPR017896">
    <property type="entry name" value="4Fe4S_Fe-S-bd"/>
</dbReference>
<dbReference type="EMBL" id="LWMT01000278">
    <property type="protein sequence ID" value="KZX10344.1"/>
    <property type="molecule type" value="Genomic_DNA"/>
</dbReference>
<proteinExistence type="predicted"/>
<evidence type="ECO:0000313" key="3">
    <source>
        <dbReference type="Proteomes" id="UP000077066"/>
    </source>
</evidence>
<comment type="caution">
    <text evidence="2">The sequence shown here is derived from an EMBL/GenBank/DDBJ whole genome shotgun (WGS) entry which is preliminary data.</text>
</comment>
<keyword evidence="3" id="KW-1185">Reference proteome</keyword>
<name>A0A165Z7C9_9EURY</name>
<evidence type="ECO:0000313" key="2">
    <source>
        <dbReference type="EMBL" id="KZX10344.1"/>
    </source>
</evidence>
<reference evidence="2 3" key="1">
    <citation type="submission" date="2016-04" db="EMBL/GenBank/DDBJ databases">
        <title>Genome sequence of Methanobrevibacter filiformis DSM 11501.</title>
        <authorList>
            <person name="Poehlein A."/>
            <person name="Seedorf H."/>
            <person name="Daniel R."/>
        </authorList>
    </citation>
    <scope>NUCLEOTIDE SEQUENCE [LARGE SCALE GENOMIC DNA]</scope>
    <source>
        <strain evidence="2 3">DSM 11501</strain>
    </source>
</reference>
<dbReference type="CDD" id="cd19096">
    <property type="entry name" value="AKR_Fe-S_oxidoreductase"/>
    <property type="match status" value="1"/>
</dbReference>
<sequence length="384" mass="43977">MIYRELGNTGEKVSILGFGAMRFPTIGGKPDQIEEVESNKMLEYAIENGVNYIDTGFPYHSATTTEPGQSEPFIGEFLNRGYREKVLLATKLPSWIIEKKEDMEYYLDLQLKQLGVDQIDFYLIHTIIQDYWNLFKELDLAEFLDNIKSDGRVKYVGFSFHDEFDLLLEVMDHYEWDVAQTQMNYLDENYQSGLEGLKYIGSQNVGNIVMEPLRGGNIVENIPADIMNIWDKSPIKRTPLEWAFQYLYDMEYVDVVLSGMSSLEQVKENIAIANTGYPNTLSDEEKGIIKEVALAYKKKKANGCTQCGYCMPCPEKVDIPNCFKEYNIAMMLDNPEASAMQYFSLIKEESLASNCINCGKCTPHCTQMINIPEELEKVKNLFES</sequence>
<dbReference type="PANTHER" id="PTHR43312">
    <property type="entry name" value="D-THREO-ALDOSE 1-DEHYDROGENASE"/>
    <property type="match status" value="1"/>
</dbReference>
<dbReference type="AlphaFoldDB" id="A0A165Z7C9"/>